<dbReference type="GO" id="GO:0005886">
    <property type="term" value="C:plasma membrane"/>
    <property type="evidence" value="ECO:0007669"/>
    <property type="project" value="UniProtKB-SubCell"/>
</dbReference>
<dbReference type="Gene3D" id="3.30.70.1450">
    <property type="entry name" value="Regulator of K+ conductance, C-terminal domain"/>
    <property type="match status" value="1"/>
</dbReference>
<dbReference type="PANTHER" id="PTHR32507">
    <property type="entry name" value="NA(+)/H(+) ANTIPORTER 1"/>
    <property type="match status" value="1"/>
</dbReference>
<evidence type="ECO:0000256" key="12">
    <source>
        <dbReference type="SAM" id="Phobius"/>
    </source>
</evidence>
<keyword evidence="11 12" id="KW-0472">Membrane</keyword>
<keyword evidence="2" id="KW-0813">Transport</keyword>
<accession>A0A3P3QQG1</accession>
<dbReference type="PANTHER" id="PTHR32507:SF7">
    <property type="entry name" value="K(+)_H(+) ANTIPORTER NHAP2"/>
    <property type="match status" value="1"/>
</dbReference>
<dbReference type="SUPFAM" id="SSF56176">
    <property type="entry name" value="FAD-binding/transporter-associated domain-like"/>
    <property type="match status" value="1"/>
</dbReference>
<dbReference type="EMBL" id="RRCF01000001">
    <property type="protein sequence ID" value="RRJ22759.1"/>
    <property type="molecule type" value="Genomic_DNA"/>
</dbReference>
<evidence type="ECO:0000256" key="1">
    <source>
        <dbReference type="ARBA" id="ARBA00004651"/>
    </source>
</evidence>
<gene>
    <name evidence="14" type="ORF">EIK76_01340</name>
</gene>
<feature type="transmembrane region" description="Helical" evidence="12">
    <location>
        <begin position="57"/>
        <end position="74"/>
    </location>
</feature>
<keyword evidence="4" id="KW-1003">Cell membrane</keyword>
<dbReference type="PROSITE" id="PS51202">
    <property type="entry name" value="RCK_C"/>
    <property type="match status" value="1"/>
</dbReference>
<evidence type="ECO:0000256" key="11">
    <source>
        <dbReference type="ARBA" id="ARBA00023136"/>
    </source>
</evidence>
<feature type="transmembrane region" description="Helical" evidence="12">
    <location>
        <begin position="215"/>
        <end position="234"/>
    </location>
</feature>
<name>A0A3P3QQG1_9GAMM</name>
<feature type="transmembrane region" description="Helical" evidence="12">
    <location>
        <begin position="333"/>
        <end position="355"/>
    </location>
</feature>
<protein>
    <submittedName>
        <fullName evidence="14">Potassium/proton antiporter</fullName>
    </submittedName>
</protein>
<evidence type="ECO:0000256" key="3">
    <source>
        <dbReference type="ARBA" id="ARBA00022449"/>
    </source>
</evidence>
<dbReference type="Gene3D" id="1.20.1530.20">
    <property type="match status" value="1"/>
</dbReference>
<keyword evidence="15" id="KW-1185">Reference proteome</keyword>
<dbReference type="Proteomes" id="UP000276260">
    <property type="component" value="Unassembled WGS sequence"/>
</dbReference>
<dbReference type="OrthoDB" id="9810759at2"/>
<feature type="transmembrane region" description="Helical" evidence="12">
    <location>
        <begin position="272"/>
        <end position="291"/>
    </location>
</feature>
<feature type="transmembrane region" description="Helical" evidence="12">
    <location>
        <begin position="32"/>
        <end position="51"/>
    </location>
</feature>
<evidence type="ECO:0000256" key="10">
    <source>
        <dbReference type="ARBA" id="ARBA00023065"/>
    </source>
</evidence>
<evidence type="ECO:0000256" key="5">
    <source>
        <dbReference type="ARBA" id="ARBA00022519"/>
    </source>
</evidence>
<dbReference type="GO" id="GO:1902600">
    <property type="term" value="P:proton transmembrane transport"/>
    <property type="evidence" value="ECO:0007669"/>
    <property type="project" value="InterPro"/>
</dbReference>
<organism evidence="14 15">
    <name type="scientific">Rheinheimera mesophila</name>
    <dbReference type="NCBI Taxonomy" id="1547515"/>
    <lineage>
        <taxon>Bacteria</taxon>
        <taxon>Pseudomonadati</taxon>
        <taxon>Pseudomonadota</taxon>
        <taxon>Gammaproteobacteria</taxon>
        <taxon>Chromatiales</taxon>
        <taxon>Chromatiaceae</taxon>
        <taxon>Rheinheimera</taxon>
    </lineage>
</organism>
<dbReference type="NCBIfam" id="NF003716">
    <property type="entry name" value="PRK05326.1-3"/>
    <property type="match status" value="1"/>
</dbReference>
<dbReference type="SUPFAM" id="SSF116726">
    <property type="entry name" value="TrkA C-terminal domain-like"/>
    <property type="match status" value="1"/>
</dbReference>
<dbReference type="InterPro" id="IPR005170">
    <property type="entry name" value="Transptr-assoc_dom"/>
</dbReference>
<feature type="transmembrane region" description="Helical" evidence="12">
    <location>
        <begin position="184"/>
        <end position="203"/>
    </location>
</feature>
<feature type="transmembrane region" description="Helical" evidence="12">
    <location>
        <begin position="121"/>
        <end position="139"/>
    </location>
</feature>
<evidence type="ECO:0000313" key="15">
    <source>
        <dbReference type="Proteomes" id="UP000276260"/>
    </source>
</evidence>
<dbReference type="Gene3D" id="3.30.465.10">
    <property type="match status" value="1"/>
</dbReference>
<dbReference type="Pfam" id="PF00999">
    <property type="entry name" value="Na_H_Exchanger"/>
    <property type="match status" value="1"/>
</dbReference>
<dbReference type="NCBIfam" id="NF003714">
    <property type="entry name" value="PRK05326.1-1"/>
    <property type="match status" value="1"/>
</dbReference>
<evidence type="ECO:0000313" key="14">
    <source>
        <dbReference type="EMBL" id="RRJ22759.1"/>
    </source>
</evidence>
<keyword evidence="6" id="KW-0633">Potassium transport</keyword>
<dbReference type="InterPro" id="IPR036318">
    <property type="entry name" value="FAD-bd_PCMH-like_sf"/>
</dbReference>
<keyword evidence="8" id="KW-0630">Potassium</keyword>
<reference evidence="14 15" key="1">
    <citation type="submission" date="2018-11" db="EMBL/GenBank/DDBJ databases">
        <title>Draft genome analysis of Rheinheimera mesophila isolated from an industrial waste site.</title>
        <authorList>
            <person name="Yu Q."/>
            <person name="Qi Y."/>
            <person name="Zhang H."/>
            <person name="Lu Y."/>
            <person name="Pu J."/>
        </authorList>
    </citation>
    <scope>NUCLEOTIDE SEQUENCE [LARGE SCALE GENOMIC DNA]</scope>
    <source>
        <strain evidence="14 15">IITR13</strain>
    </source>
</reference>
<evidence type="ECO:0000256" key="6">
    <source>
        <dbReference type="ARBA" id="ARBA00022538"/>
    </source>
</evidence>
<comment type="subcellular location">
    <subcellularLocation>
        <location evidence="1">Cell membrane</location>
        <topology evidence="1">Multi-pass membrane protein</topology>
    </subcellularLocation>
</comment>
<keyword evidence="5" id="KW-0997">Cell inner membrane</keyword>
<feature type="transmembrane region" description="Helical" evidence="12">
    <location>
        <begin position="240"/>
        <end position="260"/>
    </location>
</feature>
<dbReference type="GO" id="GO:0008324">
    <property type="term" value="F:monoatomic cation transmembrane transporter activity"/>
    <property type="evidence" value="ECO:0007669"/>
    <property type="project" value="InterPro"/>
</dbReference>
<dbReference type="GO" id="GO:0050660">
    <property type="term" value="F:flavin adenine dinucleotide binding"/>
    <property type="evidence" value="ECO:0007669"/>
    <property type="project" value="InterPro"/>
</dbReference>
<sequence length="573" mass="61897">MDAVNLTILVAGALFFSSIVATLISARLGAPLLLIFLVIGMLAGEDGLLGIKFGNPDVALLIGSIALVIILFDGGMRTHPDRVRVVLAPSAVLATLGVVLTCGILGVAASYLFDLTLLEGLLLGAILSSTDAAAVFSIFQSAGLNIKERVASTLEIESGSNDPMAVMLTFTLVGVLAGQSELNWSLSTVFFQQAVVGAAVGYGAGRLFILLCRKLPLSAAFFPLLAVSYALLIYGLTNQFGGSGFLAVYLMGFLIGNARLPQIQQILRMHDGLAWLSQIIMFLMLGLLVTPSKLVDYAIPALLLALVMIFIARPIAVFLSLVPFHFPKKDQVFISWVGLRGAVPIILALFPWLAGVPNKDLYFNVAFFVVIVSLLIQGWSIAPVARWLKLEVPPEPGPDHSMTLDSVASNDLLQVLSFKVGKGSPIVDSDWQQLNMSPDVSYLGVLRKGEWIKAEQSPSFQLNDMLLVLSKAKDVKAVSDKVSTSAEQTSLDKLDFFGDFVLNGEITLNELDGFYSIQFAEDQDPSQSLSEYISEKFHRRVVVGDQVQLDQLVLTVRQIDDHDQILQVGIKSA</sequence>
<feature type="transmembrane region" description="Helical" evidence="12">
    <location>
        <begin position="361"/>
        <end position="382"/>
    </location>
</feature>
<evidence type="ECO:0000256" key="4">
    <source>
        <dbReference type="ARBA" id="ARBA00022475"/>
    </source>
</evidence>
<evidence type="ECO:0000256" key="2">
    <source>
        <dbReference type="ARBA" id="ARBA00022448"/>
    </source>
</evidence>
<dbReference type="InterPro" id="IPR038770">
    <property type="entry name" value="Na+/solute_symporter_sf"/>
</dbReference>
<evidence type="ECO:0000256" key="7">
    <source>
        <dbReference type="ARBA" id="ARBA00022692"/>
    </source>
</evidence>
<feature type="domain" description="RCK C-terminal" evidence="13">
    <location>
        <begin position="402"/>
        <end position="484"/>
    </location>
</feature>
<keyword evidence="10" id="KW-0406">Ion transport</keyword>
<feature type="transmembrane region" description="Helical" evidence="12">
    <location>
        <begin position="6"/>
        <end position="25"/>
    </location>
</feature>
<dbReference type="AlphaFoldDB" id="A0A3P3QQG1"/>
<evidence type="ECO:0000259" key="13">
    <source>
        <dbReference type="PROSITE" id="PS51202"/>
    </source>
</evidence>
<dbReference type="InterPro" id="IPR006037">
    <property type="entry name" value="RCK_C"/>
</dbReference>
<feature type="transmembrane region" description="Helical" evidence="12">
    <location>
        <begin position="297"/>
        <end position="321"/>
    </location>
</feature>
<dbReference type="Pfam" id="PF03471">
    <property type="entry name" value="CorC_HlyC"/>
    <property type="match status" value="1"/>
</dbReference>
<evidence type="ECO:0000256" key="8">
    <source>
        <dbReference type="ARBA" id="ARBA00022958"/>
    </source>
</evidence>
<dbReference type="GO" id="GO:0006813">
    <property type="term" value="P:potassium ion transport"/>
    <property type="evidence" value="ECO:0007669"/>
    <property type="project" value="UniProtKB-KW"/>
</dbReference>
<keyword evidence="3" id="KW-0050">Antiport</keyword>
<dbReference type="GO" id="GO:0015297">
    <property type="term" value="F:antiporter activity"/>
    <property type="evidence" value="ECO:0007669"/>
    <property type="project" value="UniProtKB-KW"/>
</dbReference>
<dbReference type="InterPro" id="IPR006153">
    <property type="entry name" value="Cation/H_exchanger_TM"/>
</dbReference>
<dbReference type="InterPro" id="IPR016169">
    <property type="entry name" value="FAD-bd_PCMH_sub2"/>
</dbReference>
<keyword evidence="7 12" id="KW-0812">Transmembrane</keyword>
<dbReference type="InterPro" id="IPR036721">
    <property type="entry name" value="RCK_C_sf"/>
</dbReference>
<dbReference type="NCBIfam" id="NF003715">
    <property type="entry name" value="PRK05326.1-2"/>
    <property type="match status" value="1"/>
</dbReference>
<evidence type="ECO:0000256" key="9">
    <source>
        <dbReference type="ARBA" id="ARBA00022989"/>
    </source>
</evidence>
<dbReference type="SMART" id="SM01091">
    <property type="entry name" value="CorC_HlyC"/>
    <property type="match status" value="1"/>
</dbReference>
<feature type="transmembrane region" description="Helical" evidence="12">
    <location>
        <begin position="86"/>
        <end position="109"/>
    </location>
</feature>
<dbReference type="RefSeq" id="WP_046521531.1">
    <property type="nucleotide sequence ID" value="NZ_LAVS01000098.1"/>
</dbReference>
<comment type="caution">
    <text evidence="14">The sequence shown here is derived from an EMBL/GenBank/DDBJ whole genome shotgun (WGS) entry which is preliminary data.</text>
</comment>
<keyword evidence="9 12" id="KW-1133">Transmembrane helix</keyword>
<proteinExistence type="predicted"/>